<dbReference type="Gene3D" id="3.40.50.150">
    <property type="entry name" value="Vaccinia Virus protein VP39"/>
    <property type="match status" value="1"/>
</dbReference>
<dbReference type="InterPro" id="IPR001091">
    <property type="entry name" value="RM_Methyltransferase"/>
</dbReference>
<evidence type="ECO:0000313" key="5">
    <source>
        <dbReference type="EMBL" id="KKL89999.1"/>
    </source>
</evidence>
<dbReference type="PANTHER" id="PTHR13370:SF3">
    <property type="entry name" value="TRNA (GUANINE(10)-N2)-METHYLTRANSFERASE HOMOLOG"/>
    <property type="match status" value="1"/>
</dbReference>
<evidence type="ECO:0000259" key="4">
    <source>
        <dbReference type="Pfam" id="PF01555"/>
    </source>
</evidence>
<accession>A0A0F9FU81</accession>
<comment type="caution">
    <text evidence="5">The sequence shown here is derived from an EMBL/GenBank/DDBJ whole genome shotgun (WGS) entry which is preliminary data.</text>
</comment>
<dbReference type="GO" id="GO:0005737">
    <property type="term" value="C:cytoplasm"/>
    <property type="evidence" value="ECO:0007669"/>
    <property type="project" value="TreeGrafter"/>
</dbReference>
<evidence type="ECO:0000256" key="2">
    <source>
        <dbReference type="ARBA" id="ARBA00022603"/>
    </source>
</evidence>
<dbReference type="InterPro" id="IPR002052">
    <property type="entry name" value="DNA_methylase_N6_adenine_CS"/>
</dbReference>
<sequence>MKPYYEDGYVTIYHGDCQDMDLPPVDLVLTDPPWGIRTVVDAKRFTRAASNWWRQVDTSTVRTHKAITGDDELFDPAPFIQQPAILWGGHCFANQLPPSPGWLIWDKRLGAEQVAEKGWPLGEAELAWTNIIGATRVFRNLWSGLLRSEEKGEHYHPTQKPVRLMAWCIQQASKFNPQLILDPFLGSGTTAVAAKTLNRKCIGVEIEERYCEIAANRCRQTVMELGI</sequence>
<dbReference type="EMBL" id="LAZR01020133">
    <property type="protein sequence ID" value="KKL89999.1"/>
    <property type="molecule type" value="Genomic_DNA"/>
</dbReference>
<organism evidence="5">
    <name type="scientific">marine sediment metagenome</name>
    <dbReference type="NCBI Taxonomy" id="412755"/>
    <lineage>
        <taxon>unclassified sequences</taxon>
        <taxon>metagenomes</taxon>
        <taxon>ecological metagenomes</taxon>
    </lineage>
</organism>
<reference evidence="5" key="1">
    <citation type="journal article" date="2015" name="Nature">
        <title>Complex archaea that bridge the gap between prokaryotes and eukaryotes.</title>
        <authorList>
            <person name="Spang A."/>
            <person name="Saw J.H."/>
            <person name="Jorgensen S.L."/>
            <person name="Zaremba-Niedzwiedzka K."/>
            <person name="Martijn J."/>
            <person name="Lind A.E."/>
            <person name="van Eijk R."/>
            <person name="Schleper C."/>
            <person name="Guy L."/>
            <person name="Ettema T.J."/>
        </authorList>
    </citation>
    <scope>NUCLEOTIDE SEQUENCE</scope>
</reference>
<dbReference type="InterPro" id="IPR002941">
    <property type="entry name" value="DNA_methylase_N4/N6"/>
</dbReference>
<dbReference type="SUPFAM" id="SSF53335">
    <property type="entry name" value="S-adenosyl-L-methionine-dependent methyltransferases"/>
    <property type="match status" value="1"/>
</dbReference>
<gene>
    <name evidence="5" type="ORF">LCGC14_1909080</name>
</gene>
<keyword evidence="3" id="KW-0808">Transferase</keyword>
<dbReference type="PRINTS" id="PR00508">
    <property type="entry name" value="S21N4MTFRASE"/>
</dbReference>
<evidence type="ECO:0000256" key="1">
    <source>
        <dbReference type="ARBA" id="ARBA00006594"/>
    </source>
</evidence>
<dbReference type="Pfam" id="PF01555">
    <property type="entry name" value="N6_N4_Mtase"/>
    <property type="match status" value="1"/>
</dbReference>
<dbReference type="GO" id="GO:0008170">
    <property type="term" value="F:N-methyltransferase activity"/>
    <property type="evidence" value="ECO:0007669"/>
    <property type="project" value="InterPro"/>
</dbReference>
<evidence type="ECO:0000256" key="3">
    <source>
        <dbReference type="ARBA" id="ARBA00022679"/>
    </source>
</evidence>
<dbReference type="GO" id="GO:0032259">
    <property type="term" value="P:methylation"/>
    <property type="evidence" value="ECO:0007669"/>
    <property type="project" value="UniProtKB-KW"/>
</dbReference>
<keyword evidence="2" id="KW-0489">Methyltransferase</keyword>
<dbReference type="PROSITE" id="PS00092">
    <property type="entry name" value="N6_MTASE"/>
    <property type="match status" value="1"/>
</dbReference>
<dbReference type="AlphaFoldDB" id="A0A0F9FU81"/>
<comment type="similarity">
    <text evidence="1">Belongs to the N(4)/N(6)-methyltransferase family.</text>
</comment>
<name>A0A0F9FU81_9ZZZZ</name>
<protein>
    <recommendedName>
        <fullName evidence="4">DNA methylase N-4/N-6 domain-containing protein</fullName>
    </recommendedName>
</protein>
<dbReference type="PANTHER" id="PTHR13370">
    <property type="entry name" value="RNA METHYLASE-RELATED"/>
    <property type="match status" value="1"/>
</dbReference>
<proteinExistence type="inferred from homology"/>
<dbReference type="InterPro" id="IPR029063">
    <property type="entry name" value="SAM-dependent_MTases_sf"/>
</dbReference>
<feature type="domain" description="DNA methylase N-4/N-6" evidence="4">
    <location>
        <begin position="136"/>
        <end position="215"/>
    </location>
</feature>
<dbReference type="GO" id="GO:0003677">
    <property type="term" value="F:DNA binding"/>
    <property type="evidence" value="ECO:0007669"/>
    <property type="project" value="InterPro"/>
</dbReference>